<reference evidence="1 2" key="1">
    <citation type="submission" date="2018-05" db="EMBL/GenBank/DDBJ databases">
        <title>Draft genome sequence of Streptococcus panodentis CCUG 70867T.</title>
        <authorList>
            <person name="Salva-Serra F."/>
            <person name="Mendez V."/>
            <person name="Jaen-Luchoro D."/>
            <person name="Gonzales-Siles L."/>
            <person name="Karlsson R."/>
            <person name="Engstrom-Jakobsson H."/>
            <person name="Busquets A."/>
            <person name="Gomila M."/>
            <person name="Pineiro-Iglesias B."/>
            <person name="Bennasar-Figueras A."/>
            <person name="Seeger M."/>
            <person name="Moore E."/>
        </authorList>
    </citation>
    <scope>NUCLEOTIDE SEQUENCE [LARGE SCALE GENOMIC DNA]</scope>
    <source>
        <strain evidence="1 2">CCUG 70867</strain>
    </source>
</reference>
<dbReference type="EMBL" id="QFAY01000004">
    <property type="protein sequence ID" value="MBP2620335.1"/>
    <property type="molecule type" value="Genomic_DNA"/>
</dbReference>
<evidence type="ECO:0000313" key="1">
    <source>
        <dbReference type="EMBL" id="MBP2620335.1"/>
    </source>
</evidence>
<proteinExistence type="predicted"/>
<comment type="caution">
    <text evidence="1">The sequence shown here is derived from an EMBL/GenBank/DDBJ whole genome shotgun (WGS) entry which is preliminary data.</text>
</comment>
<name>A0ABS5AUT4_9STRE</name>
<keyword evidence="2" id="KW-1185">Reference proteome</keyword>
<dbReference type="Proteomes" id="UP001519349">
    <property type="component" value="Unassembled WGS sequence"/>
</dbReference>
<protein>
    <submittedName>
        <fullName evidence="1">Uncharacterized protein</fullName>
    </submittedName>
</protein>
<accession>A0ABS5AUT4</accession>
<sequence>MRKIQMAQTRNEVDKKVLGLAKEAGELLANYKYGEAWSVMRQLHGLVKKKNALTLPDSMVEALEKHIKDYYHQYDVITQARKAMTAIGRKMGQVE</sequence>
<gene>
    <name evidence="1" type="ORF">DHL47_03100</name>
</gene>
<organism evidence="1 2">
    <name type="scientific">Streptococcus panodentis</name>
    <dbReference type="NCBI Taxonomy" id="1581472"/>
    <lineage>
        <taxon>Bacteria</taxon>
        <taxon>Bacillati</taxon>
        <taxon>Bacillota</taxon>
        <taxon>Bacilli</taxon>
        <taxon>Lactobacillales</taxon>
        <taxon>Streptococcaceae</taxon>
        <taxon>Streptococcus</taxon>
    </lineage>
</organism>
<evidence type="ECO:0000313" key="2">
    <source>
        <dbReference type="Proteomes" id="UP001519349"/>
    </source>
</evidence>